<feature type="domain" description="AB hydrolase-1" evidence="7">
    <location>
        <begin position="525"/>
        <end position="631"/>
    </location>
</feature>
<feature type="region of interest" description="Disordered" evidence="6">
    <location>
        <begin position="259"/>
        <end position="359"/>
    </location>
</feature>
<dbReference type="OrthoDB" id="408373at2759"/>
<keyword evidence="3" id="KW-0677">Repeat</keyword>
<dbReference type="InterPro" id="IPR000639">
    <property type="entry name" value="Epox_hydrolase-like"/>
</dbReference>
<feature type="compositionally biased region" description="Basic and acidic residues" evidence="6">
    <location>
        <begin position="350"/>
        <end position="359"/>
    </location>
</feature>
<dbReference type="InterPro" id="IPR032675">
    <property type="entry name" value="LRR_dom_sf"/>
</dbReference>
<evidence type="ECO:0000256" key="3">
    <source>
        <dbReference type="ARBA" id="ARBA00022737"/>
    </source>
</evidence>
<feature type="coiled-coil region" evidence="5">
    <location>
        <begin position="879"/>
        <end position="932"/>
    </location>
</feature>
<evidence type="ECO:0000313" key="8">
    <source>
        <dbReference type="EMBL" id="CAD0198691.1"/>
    </source>
</evidence>
<dbReference type="PANTHER" id="PTHR12186:SF2">
    <property type="entry name" value="FGFR1 ONCOGENE PARTNER 2 HOMOLOG"/>
    <property type="match status" value="1"/>
</dbReference>
<evidence type="ECO:0000256" key="1">
    <source>
        <dbReference type="ARBA" id="ARBA00005537"/>
    </source>
</evidence>
<comment type="similarity">
    <text evidence="1">Belongs to the SIKE family.</text>
</comment>
<evidence type="ECO:0000256" key="4">
    <source>
        <dbReference type="ARBA" id="ARBA00023054"/>
    </source>
</evidence>
<dbReference type="Pfam" id="PF00561">
    <property type="entry name" value="Abhydrolase_1"/>
    <property type="match status" value="1"/>
</dbReference>
<dbReference type="EMBL" id="LR824012">
    <property type="protein sequence ID" value="CAD0198691.1"/>
    <property type="molecule type" value="Genomic_DNA"/>
</dbReference>
<organism evidence="8 9">
    <name type="scientific">Chrysodeixis includens</name>
    <name type="common">Soybean looper</name>
    <name type="synonym">Pseudoplusia includens</name>
    <dbReference type="NCBI Taxonomy" id="689277"/>
    <lineage>
        <taxon>Eukaryota</taxon>
        <taxon>Metazoa</taxon>
        <taxon>Ecdysozoa</taxon>
        <taxon>Arthropoda</taxon>
        <taxon>Hexapoda</taxon>
        <taxon>Insecta</taxon>
        <taxon>Pterygota</taxon>
        <taxon>Neoptera</taxon>
        <taxon>Endopterygota</taxon>
        <taxon>Lepidoptera</taxon>
        <taxon>Glossata</taxon>
        <taxon>Ditrysia</taxon>
        <taxon>Noctuoidea</taxon>
        <taxon>Noctuidae</taxon>
        <taxon>Plusiinae</taxon>
        <taxon>Chrysodeixis</taxon>
    </lineage>
</organism>
<dbReference type="InterPro" id="IPR029058">
    <property type="entry name" value="AB_hydrolase_fold"/>
</dbReference>
<dbReference type="GO" id="GO:0003824">
    <property type="term" value="F:catalytic activity"/>
    <property type="evidence" value="ECO:0007669"/>
    <property type="project" value="InterPro"/>
</dbReference>
<dbReference type="PANTHER" id="PTHR12186">
    <property type="entry name" value="SIKE FAMILY MEMBER"/>
    <property type="match status" value="1"/>
</dbReference>
<dbReference type="AlphaFoldDB" id="A0A9N8L003"/>
<dbReference type="SUPFAM" id="SSF53474">
    <property type="entry name" value="alpha/beta-Hydrolases"/>
    <property type="match status" value="1"/>
</dbReference>
<proteinExistence type="inferred from homology"/>
<dbReference type="Proteomes" id="UP001154114">
    <property type="component" value="Chromosome 9"/>
</dbReference>
<dbReference type="Pfam" id="PF12799">
    <property type="entry name" value="LRR_4"/>
    <property type="match status" value="1"/>
</dbReference>
<feature type="compositionally biased region" description="Polar residues" evidence="6">
    <location>
        <begin position="287"/>
        <end position="302"/>
    </location>
</feature>
<reference evidence="8" key="1">
    <citation type="submission" date="2021-12" db="EMBL/GenBank/DDBJ databases">
        <authorList>
            <person name="King R."/>
        </authorList>
    </citation>
    <scope>NUCLEOTIDE SEQUENCE</scope>
</reference>
<dbReference type="Gene3D" id="3.40.50.1820">
    <property type="entry name" value="alpha/beta hydrolase"/>
    <property type="match status" value="1"/>
</dbReference>
<feature type="compositionally biased region" description="Low complexity" evidence="6">
    <location>
        <begin position="13"/>
        <end position="34"/>
    </location>
</feature>
<protein>
    <recommendedName>
        <fullName evidence="7">AB hydrolase-1 domain-containing protein</fullName>
    </recommendedName>
</protein>
<evidence type="ECO:0000313" key="9">
    <source>
        <dbReference type="Proteomes" id="UP001154114"/>
    </source>
</evidence>
<feature type="region of interest" description="Disordered" evidence="6">
    <location>
        <begin position="1"/>
        <end position="67"/>
    </location>
</feature>
<dbReference type="InterPro" id="IPR025875">
    <property type="entry name" value="Leu-rich_rpt_4"/>
</dbReference>
<keyword evidence="4 5" id="KW-0175">Coiled coil</keyword>
<gene>
    <name evidence="8" type="ORF">CINC_LOCUS12963</name>
</gene>
<sequence length="964" mass="109786">MPTLEAPCVELGSAPQTPSMAASPSPSEISSASSPEPPNIRATPLFRALAMPPPEPEQPPGQEELERRLPGYRRIVIPRELTLIELLKQSSGVVTDDEVLRIREAKLRVVADRVGLRRLHVLAPRLRSLTLDGSALSSLRDLGIGLVHLKILSIDRCGLTTLDGVWGLGALRELSAAGNRLQDLQPLAALQKLHTLNLADNPILEANRLWTLGVCGALRKLKLTGTPAADDPDYRTRVAAALPMLVYLDDRPMHTDIEYDSDGIFNAPSSSSESDGEAEVDLLPKTNEPSTSAAQPGPSTAQDDIPEQGPGGDGNQDNEMSSRQFRRRPATTENAGCRPTRPNVRPRPKTAQDRPVIDEPTRLQILHTLMEDAEKELIEQTMEDASRVVAAEIPRAPRLEDWIKFKEETGIEINIDFNERPQCPDPTKILERLEQIEQETTKRLKEEAIKNKSSDAESSHTYLPNSTFASTSAINDYEMFKADFNSHASNIDMNNYLDDVNEMHSASSDRNIKLHYVESGDSSKPLMVFLHGYPEFWYSWRYQILEFQKDYWCIAVDLRGYGDSERPEGVENYKLELLIEDVRDLIRQLGREKFVLISHDWGGLIACEYRNRYPETLNGLVLLASTSRTAWLREIWTSPLQRQQSWYVFLYRMPKIPELLSTMNDLVMYDQAMVFPGKATNKEDIECYKYWFRKPFAFTPPINFYRANFSTEFPEIVEHKENVPMLVALAKNDKYLTEGLQVTMKKQYSCIETATMSLTIQQIILDAKRLAGRLKERETEADALLTETQTAYRQIHTMKQYKEEVDTLNEASRERPRGALIASIERESRLMRDVQRENGELRAALEDHRRALELIMSKYRQHTEKRIWESRIDFTNAINEKQQELIRQQTERINEMTSVMYKAVTLDENGEARKEEELYQRLITENKGLREMLDLSSRYGSDRPCVPPTEDKDVQTDGPPLPSA</sequence>
<dbReference type="Pfam" id="PF05769">
    <property type="entry name" value="SIKE"/>
    <property type="match status" value="1"/>
</dbReference>
<dbReference type="PRINTS" id="PR00412">
    <property type="entry name" value="EPOXHYDRLASE"/>
</dbReference>
<evidence type="ECO:0000259" key="7">
    <source>
        <dbReference type="Pfam" id="PF00561"/>
    </source>
</evidence>
<dbReference type="InterPro" id="IPR008555">
    <property type="entry name" value="SIKE"/>
</dbReference>
<dbReference type="PROSITE" id="PS51450">
    <property type="entry name" value="LRR"/>
    <property type="match status" value="1"/>
</dbReference>
<keyword evidence="9" id="KW-1185">Reference proteome</keyword>
<evidence type="ECO:0000256" key="2">
    <source>
        <dbReference type="ARBA" id="ARBA00022614"/>
    </source>
</evidence>
<dbReference type="SUPFAM" id="SSF52058">
    <property type="entry name" value="L domain-like"/>
    <property type="match status" value="1"/>
</dbReference>
<dbReference type="Gene3D" id="3.80.10.10">
    <property type="entry name" value="Ribonuclease Inhibitor"/>
    <property type="match status" value="1"/>
</dbReference>
<evidence type="ECO:0000256" key="5">
    <source>
        <dbReference type="SAM" id="Coils"/>
    </source>
</evidence>
<feature type="coiled-coil region" evidence="5">
    <location>
        <begin position="824"/>
        <end position="851"/>
    </location>
</feature>
<name>A0A9N8L003_CHRIL</name>
<keyword evidence="2" id="KW-0433">Leucine-rich repeat</keyword>
<dbReference type="InterPro" id="IPR001611">
    <property type="entry name" value="Leu-rich_rpt"/>
</dbReference>
<accession>A0A9N8L003</accession>
<dbReference type="InterPro" id="IPR000073">
    <property type="entry name" value="AB_hydrolase_1"/>
</dbReference>
<feature type="region of interest" description="Disordered" evidence="6">
    <location>
        <begin position="935"/>
        <end position="964"/>
    </location>
</feature>
<evidence type="ECO:0000256" key="6">
    <source>
        <dbReference type="SAM" id="MobiDB-lite"/>
    </source>
</evidence>